<dbReference type="SUPFAM" id="SSF53474">
    <property type="entry name" value="alpha/beta-Hydrolases"/>
    <property type="match status" value="1"/>
</dbReference>
<dbReference type="PROSITE" id="PS00122">
    <property type="entry name" value="CARBOXYLESTERASE_B_1"/>
    <property type="match status" value="1"/>
</dbReference>
<sequence>MMLGGALAGCGGGDDDEASSTESPLQVSIDKGRLQGVEQHGQRAWLGIPYAAPPQGALRWKPPQPPTPWDGVRDASRFGPHCPQPDTAPLRYGYPGGQEDCLYLNVYAPKRSGPHPVIVWIHGGSYYLGRSNNYAPTRLVERDVIVVTLNYRLGVLGFLAHPALNDSSGRSGNYGLMDQQLALKWVRDNIAAFGGDARNVTVSGQSAGAYSVQAQLVSPLAAGLFDKAIVQSGGFANPPTAAQAQAAGVQTAAALGCPEGPEVDACLRALSPDTIVDKQPDRFAPNVDGALLPGSPRQLVPAGTFNKVPVLLGSNHDEHTVFVGITEINTGAPLTEAGYPAAAALAVTGTGVTAEQALSLYPSSAYGGSPSLALSAMNTDLRFACPGRALARSLSSHVPVYAYEFDDREAPQFLQPPVSFPYLAYHAAEIQFLFNANDAALDTSRQQLAASMATQWTHFARTGSPNGTQTPNWPAYDDRDVFFRLAPAGTTLTTDFAEDHHCEVWTPDA</sequence>
<accession>A0A0G3BF74</accession>
<dbReference type="STRING" id="413882.AAW51_1398"/>
<dbReference type="EMBL" id="CP011371">
    <property type="protein sequence ID" value="AKJ28089.1"/>
    <property type="molecule type" value="Genomic_DNA"/>
</dbReference>
<dbReference type="GO" id="GO:0016787">
    <property type="term" value="F:hydrolase activity"/>
    <property type="evidence" value="ECO:0007669"/>
    <property type="project" value="UniProtKB-KW"/>
</dbReference>
<dbReference type="InterPro" id="IPR029058">
    <property type="entry name" value="AB_hydrolase_fold"/>
</dbReference>
<dbReference type="InterPro" id="IPR050309">
    <property type="entry name" value="Type-B_Carboxylest/Lipase"/>
</dbReference>
<dbReference type="Proteomes" id="UP000035352">
    <property type="component" value="Chromosome"/>
</dbReference>
<evidence type="ECO:0000256" key="4">
    <source>
        <dbReference type="SAM" id="MobiDB-lite"/>
    </source>
</evidence>
<name>A0A0G3BF74_9BURK</name>
<comment type="similarity">
    <text evidence="1 3">Belongs to the type-B carboxylesterase/lipase family.</text>
</comment>
<evidence type="ECO:0000256" key="1">
    <source>
        <dbReference type="ARBA" id="ARBA00005964"/>
    </source>
</evidence>
<evidence type="ECO:0000313" key="7">
    <source>
        <dbReference type="Proteomes" id="UP000035352"/>
    </source>
</evidence>
<dbReference type="KEGG" id="pbh:AAW51_1398"/>
<evidence type="ECO:0000256" key="2">
    <source>
        <dbReference type="ARBA" id="ARBA00022801"/>
    </source>
</evidence>
<dbReference type="EC" id="3.1.1.-" evidence="3"/>
<dbReference type="ESTHER" id="9burk-a0a0g3bf74">
    <property type="family name" value="Carb_B_Bacteria"/>
</dbReference>
<feature type="region of interest" description="Disordered" evidence="4">
    <location>
        <begin position="1"/>
        <end position="26"/>
    </location>
</feature>
<evidence type="ECO:0000256" key="3">
    <source>
        <dbReference type="RuleBase" id="RU361235"/>
    </source>
</evidence>
<gene>
    <name evidence="6" type="primary">pnbA</name>
    <name evidence="6" type="ORF">AAW51_1398</name>
</gene>
<dbReference type="PATRIC" id="fig|413882.6.peg.1472"/>
<evidence type="ECO:0000259" key="5">
    <source>
        <dbReference type="Pfam" id="PF00135"/>
    </source>
</evidence>
<dbReference type="AlphaFoldDB" id="A0A0G3BF74"/>
<dbReference type="InterPro" id="IPR019819">
    <property type="entry name" value="Carboxylesterase_B_CS"/>
</dbReference>
<dbReference type="PROSITE" id="PS00941">
    <property type="entry name" value="CARBOXYLESTERASE_B_2"/>
    <property type="match status" value="1"/>
</dbReference>
<feature type="compositionally biased region" description="Gly residues" evidence="4">
    <location>
        <begin position="1"/>
        <end position="12"/>
    </location>
</feature>
<dbReference type="Pfam" id="PF00135">
    <property type="entry name" value="COesterase"/>
    <property type="match status" value="1"/>
</dbReference>
<dbReference type="InterPro" id="IPR002018">
    <property type="entry name" value="CarbesteraseB"/>
</dbReference>
<organism evidence="6 7">
    <name type="scientific">Caldimonas brevitalea</name>
    <dbReference type="NCBI Taxonomy" id="413882"/>
    <lineage>
        <taxon>Bacteria</taxon>
        <taxon>Pseudomonadati</taxon>
        <taxon>Pseudomonadota</taxon>
        <taxon>Betaproteobacteria</taxon>
        <taxon>Burkholderiales</taxon>
        <taxon>Sphaerotilaceae</taxon>
        <taxon>Caldimonas</taxon>
    </lineage>
</organism>
<proteinExistence type="inferred from homology"/>
<dbReference type="PANTHER" id="PTHR11559">
    <property type="entry name" value="CARBOXYLESTERASE"/>
    <property type="match status" value="1"/>
</dbReference>
<evidence type="ECO:0000313" key="6">
    <source>
        <dbReference type="EMBL" id="AKJ28089.1"/>
    </source>
</evidence>
<reference evidence="6 7" key="1">
    <citation type="submission" date="2015-05" db="EMBL/GenBank/DDBJ databases">
        <authorList>
            <person name="Tang B."/>
            <person name="Yu Y."/>
        </authorList>
    </citation>
    <scope>NUCLEOTIDE SEQUENCE [LARGE SCALE GENOMIC DNA]</scope>
    <source>
        <strain evidence="6 7">DSM 7029</strain>
    </source>
</reference>
<dbReference type="Gene3D" id="3.40.50.1820">
    <property type="entry name" value="alpha/beta hydrolase"/>
    <property type="match status" value="1"/>
</dbReference>
<feature type="domain" description="Carboxylesterase type B" evidence="5">
    <location>
        <begin position="25"/>
        <end position="505"/>
    </location>
</feature>
<dbReference type="InterPro" id="IPR019826">
    <property type="entry name" value="Carboxylesterase_B_AS"/>
</dbReference>
<keyword evidence="2 3" id="KW-0378">Hydrolase</keyword>
<keyword evidence="7" id="KW-1185">Reference proteome</keyword>
<protein>
    <recommendedName>
        <fullName evidence="3">Carboxylic ester hydrolase</fullName>
        <ecNumber evidence="3">3.1.1.-</ecNumber>
    </recommendedName>
</protein>